<evidence type="ECO:0000313" key="3">
    <source>
        <dbReference type="EMBL" id="PXF43050.1"/>
    </source>
</evidence>
<dbReference type="InterPro" id="IPR036291">
    <property type="entry name" value="NAD(P)-bd_dom_sf"/>
</dbReference>
<dbReference type="Pfam" id="PF13460">
    <property type="entry name" value="NAD_binding_10"/>
    <property type="match status" value="1"/>
</dbReference>
<dbReference type="SUPFAM" id="SSF51735">
    <property type="entry name" value="NAD(P)-binding Rossmann-fold domains"/>
    <property type="match status" value="1"/>
</dbReference>
<sequence length="568" mass="63711">MVFFIPSNPLSAGPRRHTLPLKTNVRPQTTRRHATTIMMAERSAWPFLRFVKTATFYSPFGKFMRGASPDPAEELRTRARKAVKDSKKAIYLVTGANGGSGRRIVRNLLRMSKRVRALTRDREKLIDALLMVGVDALEEEKKGNLDIFVADLFNVRTEMFENVIAVASCTGTRVGPKDDPDRSKYFQGKTFYQPVILEDTPENVEYRGIKNLAEAARKHFEEIDKVETIPVLEFTDVEKVRAQWGPLDDVVMGGVSESILRVENGELVFSGFVSTNNSGGFVSARTVTFDTPMDLSPYDGIDVRVKGDGQSYKLIIRCNPNWDGISHCYTFPTEKETWEEVRVPFSEFNTVFRSKTLKGGEPLNPKRIFAFQIMLSKFEYDGDLNQNFKPGVFQLRIDSLSAYKDSGGLRCPKIVHIGSAATTRVLRSDEEFDEVPPAVKLNEQLGRLLNWKLAGEDSIRVSGVPYCILRPTALTEEEPVGLDRLKFDQGDNLTGNVGRDDIADAVVRAFATPELTNVTTEVSLFEGNRLGVSAAETFKELKPDKEEERTFATFPYVPESKPSEKTSV</sequence>
<dbReference type="STRING" id="448386.A0A2V3IPJ4"/>
<feature type="domain" description="NADH:ubiquinone oxidoreductase intermediate-associated protein 30" evidence="1">
    <location>
        <begin position="234"/>
        <end position="397"/>
    </location>
</feature>
<dbReference type="PANTHER" id="PTHR15020:SF50">
    <property type="entry name" value="UPF0659 PROTEIN YMR090W"/>
    <property type="match status" value="1"/>
</dbReference>
<dbReference type="InterPro" id="IPR008979">
    <property type="entry name" value="Galactose-bd-like_sf"/>
</dbReference>
<dbReference type="Pfam" id="PF08547">
    <property type="entry name" value="CIA30"/>
    <property type="match status" value="1"/>
</dbReference>
<evidence type="ECO:0008006" key="5">
    <source>
        <dbReference type="Google" id="ProtNLM"/>
    </source>
</evidence>
<protein>
    <recommendedName>
        <fullName evidence="5">Complex I intermediate-associated protein 30</fullName>
    </recommendedName>
</protein>
<comment type="caution">
    <text evidence="3">The sequence shown here is derived from an EMBL/GenBank/DDBJ whole genome shotgun (WGS) entry which is preliminary data.</text>
</comment>
<gene>
    <name evidence="3" type="ORF">BWQ96_07197</name>
</gene>
<dbReference type="Gene3D" id="3.40.50.720">
    <property type="entry name" value="NAD(P)-binding Rossmann-like Domain"/>
    <property type="match status" value="2"/>
</dbReference>
<accession>A0A2V3IPJ4</accession>
<reference evidence="3 4" key="1">
    <citation type="journal article" date="2018" name="Mol. Biol. Evol.">
        <title>Analysis of the draft genome of the red seaweed Gracilariopsis chorda provides insights into genome size evolution in Rhodophyta.</title>
        <authorList>
            <person name="Lee J."/>
            <person name="Yang E.C."/>
            <person name="Graf L."/>
            <person name="Yang J.H."/>
            <person name="Qiu H."/>
            <person name="Zel Zion U."/>
            <person name="Chan C.X."/>
            <person name="Stephens T.G."/>
            <person name="Weber A.P.M."/>
            <person name="Boo G.H."/>
            <person name="Boo S.M."/>
            <person name="Kim K.M."/>
            <person name="Shin Y."/>
            <person name="Jung M."/>
            <person name="Lee S.J."/>
            <person name="Yim H.S."/>
            <person name="Lee J.H."/>
            <person name="Bhattacharya D."/>
            <person name="Yoon H.S."/>
        </authorList>
    </citation>
    <scope>NUCLEOTIDE SEQUENCE [LARGE SCALE GENOMIC DNA]</scope>
    <source>
        <strain evidence="3 4">SKKU-2015</strain>
        <tissue evidence="3">Whole body</tissue>
    </source>
</reference>
<dbReference type="EMBL" id="NBIV01000139">
    <property type="protein sequence ID" value="PXF43050.1"/>
    <property type="molecule type" value="Genomic_DNA"/>
</dbReference>
<proteinExistence type="predicted"/>
<name>A0A2V3IPJ4_9FLOR</name>
<evidence type="ECO:0000259" key="1">
    <source>
        <dbReference type="Pfam" id="PF08547"/>
    </source>
</evidence>
<evidence type="ECO:0000313" key="4">
    <source>
        <dbReference type="Proteomes" id="UP000247409"/>
    </source>
</evidence>
<dbReference type="AlphaFoldDB" id="A0A2V3IPJ4"/>
<dbReference type="Proteomes" id="UP000247409">
    <property type="component" value="Unassembled WGS sequence"/>
</dbReference>
<dbReference type="SUPFAM" id="SSF49785">
    <property type="entry name" value="Galactose-binding domain-like"/>
    <property type="match status" value="1"/>
</dbReference>
<keyword evidence="4" id="KW-1185">Reference proteome</keyword>
<dbReference type="OrthoDB" id="426386at2759"/>
<dbReference type="PANTHER" id="PTHR15020">
    <property type="entry name" value="FLAVIN REDUCTASE-RELATED"/>
    <property type="match status" value="1"/>
</dbReference>
<feature type="domain" description="NAD(P)-binding" evidence="2">
    <location>
        <begin position="434"/>
        <end position="513"/>
    </location>
</feature>
<evidence type="ECO:0000259" key="2">
    <source>
        <dbReference type="Pfam" id="PF13460"/>
    </source>
</evidence>
<organism evidence="3 4">
    <name type="scientific">Gracilariopsis chorda</name>
    <dbReference type="NCBI Taxonomy" id="448386"/>
    <lineage>
        <taxon>Eukaryota</taxon>
        <taxon>Rhodophyta</taxon>
        <taxon>Florideophyceae</taxon>
        <taxon>Rhodymeniophycidae</taxon>
        <taxon>Gracilariales</taxon>
        <taxon>Gracilariaceae</taxon>
        <taxon>Gracilariopsis</taxon>
    </lineage>
</organism>
<dbReference type="InterPro" id="IPR013857">
    <property type="entry name" value="NADH-UbQ_OxRdtase-assoc_prot30"/>
</dbReference>
<dbReference type="InterPro" id="IPR016040">
    <property type="entry name" value="NAD(P)-bd_dom"/>
</dbReference>